<dbReference type="Gene3D" id="2.40.160.20">
    <property type="match status" value="1"/>
</dbReference>
<comment type="caution">
    <text evidence="3">The sequence shown here is derived from an EMBL/GenBank/DDBJ whole genome shotgun (WGS) entry which is preliminary data.</text>
</comment>
<gene>
    <name evidence="3" type="ORF">JQ619_06200</name>
</gene>
<comment type="similarity">
    <text evidence="1">Belongs to the OmpW/AlkL family.</text>
</comment>
<evidence type="ECO:0000256" key="2">
    <source>
        <dbReference type="SAM" id="SignalP"/>
    </source>
</evidence>
<feature type="chain" id="PRO_5045245970" evidence="2">
    <location>
        <begin position="27"/>
        <end position="243"/>
    </location>
</feature>
<evidence type="ECO:0000313" key="4">
    <source>
        <dbReference type="Proteomes" id="UP001314635"/>
    </source>
</evidence>
<dbReference type="EMBL" id="JAFCLK010000005">
    <property type="protein sequence ID" value="MBR1135349.1"/>
    <property type="molecule type" value="Genomic_DNA"/>
</dbReference>
<accession>A0ABS5G239</accession>
<dbReference type="InterPro" id="IPR011250">
    <property type="entry name" value="OMP/PagP_B-barrel"/>
</dbReference>
<evidence type="ECO:0000256" key="1">
    <source>
        <dbReference type="ARBA" id="ARBA00009330"/>
    </source>
</evidence>
<dbReference type="PANTHER" id="PTHR36920:SF1">
    <property type="entry name" value="OUTER MEMBRANE PROTEIN W"/>
    <property type="match status" value="1"/>
</dbReference>
<dbReference type="RefSeq" id="WP_012041250.1">
    <property type="nucleotide sequence ID" value="NZ_JABFDP010000001.1"/>
</dbReference>
<keyword evidence="2" id="KW-0732">Signal</keyword>
<dbReference type="Pfam" id="PF03922">
    <property type="entry name" value="OmpW"/>
    <property type="match status" value="1"/>
</dbReference>
<dbReference type="SUPFAM" id="SSF56925">
    <property type="entry name" value="OMPA-like"/>
    <property type="match status" value="1"/>
</dbReference>
<keyword evidence="4" id="KW-1185">Reference proteome</keyword>
<evidence type="ECO:0000313" key="3">
    <source>
        <dbReference type="EMBL" id="MBR1135349.1"/>
    </source>
</evidence>
<sequence>MNRTFKFSSSLLVLAAVCGAMGSAQAADLQAAPVYTKAPVVEAWNPWMIRVRALGVLPDAGGSTVNVTGVPALSSPNSGLKISNQVVPELDISYFFTKNIAAELILGVTRHSISGTGTLDGLNIGKAWLLPPTLTLQYHFTDFGAFKPYIGAGVNYTVFFNQSASNQVFNGLAVTNLHISNQWGAAVQFGFDYMLDKHWGLNVDVKKLWLQPNYSATVNGAIPITGRANIDPWLVGAGVTYKF</sequence>
<dbReference type="Proteomes" id="UP001314635">
    <property type="component" value="Unassembled WGS sequence"/>
</dbReference>
<organism evidence="3 4">
    <name type="scientific">Bradyrhizobium denitrificans</name>
    <dbReference type="NCBI Taxonomy" id="2734912"/>
    <lineage>
        <taxon>Bacteria</taxon>
        <taxon>Pseudomonadati</taxon>
        <taxon>Pseudomonadota</taxon>
        <taxon>Alphaproteobacteria</taxon>
        <taxon>Hyphomicrobiales</taxon>
        <taxon>Nitrobacteraceae</taxon>
        <taxon>Bradyrhizobium</taxon>
    </lineage>
</organism>
<dbReference type="InterPro" id="IPR005618">
    <property type="entry name" value="OMPW"/>
</dbReference>
<dbReference type="PANTHER" id="PTHR36920">
    <property type="match status" value="1"/>
</dbReference>
<reference evidence="4" key="1">
    <citation type="journal article" date="2021" name="ISME J.">
        <title>Evolutionary origin and ecological implication of a unique nif island in free-living Bradyrhizobium lineages.</title>
        <authorList>
            <person name="Tao J."/>
        </authorList>
    </citation>
    <scope>NUCLEOTIDE SEQUENCE [LARGE SCALE GENOMIC DNA]</scope>
    <source>
        <strain evidence="4">SZCCT0094</strain>
    </source>
</reference>
<proteinExistence type="inferred from homology"/>
<protein>
    <submittedName>
        <fullName evidence="3">OmpW family protein</fullName>
    </submittedName>
</protein>
<feature type="signal peptide" evidence="2">
    <location>
        <begin position="1"/>
        <end position="26"/>
    </location>
</feature>
<name>A0ABS5G239_9BRAD</name>